<keyword evidence="3" id="KW-0804">Transcription</keyword>
<dbReference type="PANTHER" id="PTHR46797:SF23">
    <property type="entry name" value="HTH-TYPE TRANSCRIPTIONAL REGULATOR SUTR"/>
    <property type="match status" value="1"/>
</dbReference>
<evidence type="ECO:0000256" key="1">
    <source>
        <dbReference type="ARBA" id="ARBA00023015"/>
    </source>
</evidence>
<dbReference type="EMBL" id="LYPB01000066">
    <property type="protein sequence ID" value="OAS18293.1"/>
    <property type="molecule type" value="Genomic_DNA"/>
</dbReference>
<proteinExistence type="predicted"/>
<dbReference type="SMART" id="SM00530">
    <property type="entry name" value="HTH_XRE"/>
    <property type="match status" value="1"/>
</dbReference>
<organism evidence="5 6">
    <name type="scientific">Paenibacillus oryzisoli</name>
    <dbReference type="NCBI Taxonomy" id="1850517"/>
    <lineage>
        <taxon>Bacteria</taxon>
        <taxon>Bacillati</taxon>
        <taxon>Bacillota</taxon>
        <taxon>Bacilli</taxon>
        <taxon>Bacillales</taxon>
        <taxon>Paenibacillaceae</taxon>
        <taxon>Paenibacillus</taxon>
    </lineage>
</organism>
<dbReference type="SUPFAM" id="SSF47413">
    <property type="entry name" value="lambda repressor-like DNA-binding domains"/>
    <property type="match status" value="1"/>
</dbReference>
<keyword evidence="2" id="KW-0238">DNA-binding</keyword>
<evidence type="ECO:0000256" key="2">
    <source>
        <dbReference type="ARBA" id="ARBA00023125"/>
    </source>
</evidence>
<keyword evidence="6" id="KW-1185">Reference proteome</keyword>
<name>A0A198ABG7_9BACL</name>
<dbReference type="InterPro" id="IPR050807">
    <property type="entry name" value="TransReg_Diox_bact_type"/>
</dbReference>
<evidence type="ECO:0000313" key="5">
    <source>
        <dbReference type="EMBL" id="OAS18293.1"/>
    </source>
</evidence>
<keyword evidence="1" id="KW-0805">Transcription regulation</keyword>
<accession>A0A198ABG7</accession>
<dbReference type="InterPro" id="IPR010982">
    <property type="entry name" value="Lambda_DNA-bd_dom_sf"/>
</dbReference>
<dbReference type="PROSITE" id="PS50943">
    <property type="entry name" value="HTH_CROC1"/>
    <property type="match status" value="1"/>
</dbReference>
<sequence length="129" mass="14821">MSDFLRLVGERLRMIRKLKGYTQDQLAEKTGKVGMSKSHISDIERGQRNISLTTLETLMNALDIDPSELFNFQKLDGVDGIHEKKLIIDIHKSMLMERGLDEVQYIVRTASDFLGKLDAKEANRRNKKD</sequence>
<protein>
    <submittedName>
        <fullName evidence="5">Transcriptional regulator</fullName>
    </submittedName>
</protein>
<comment type="caution">
    <text evidence="5">The sequence shown here is derived from an EMBL/GenBank/DDBJ whole genome shotgun (WGS) entry which is preliminary data.</text>
</comment>
<reference evidence="5 6" key="1">
    <citation type="submission" date="2016-05" db="EMBL/GenBank/DDBJ databases">
        <title>Paenibacillus sp. 1ZS3-15 nov., isolated from the rhizosphere soil.</title>
        <authorList>
            <person name="Zhang X.X."/>
            <person name="Zhang J."/>
        </authorList>
    </citation>
    <scope>NUCLEOTIDE SEQUENCE [LARGE SCALE GENOMIC DNA]</scope>
    <source>
        <strain evidence="5 6">1ZS3-15</strain>
    </source>
</reference>
<dbReference type="GO" id="GO:0003700">
    <property type="term" value="F:DNA-binding transcription factor activity"/>
    <property type="evidence" value="ECO:0007669"/>
    <property type="project" value="TreeGrafter"/>
</dbReference>
<evidence type="ECO:0000259" key="4">
    <source>
        <dbReference type="PROSITE" id="PS50943"/>
    </source>
</evidence>
<gene>
    <name evidence="5" type="ORF">A8708_08170</name>
</gene>
<dbReference type="OrthoDB" id="9814553at2"/>
<dbReference type="PANTHER" id="PTHR46797">
    <property type="entry name" value="HTH-TYPE TRANSCRIPTIONAL REGULATOR"/>
    <property type="match status" value="1"/>
</dbReference>
<dbReference type="Gene3D" id="1.10.260.40">
    <property type="entry name" value="lambda repressor-like DNA-binding domains"/>
    <property type="match status" value="1"/>
</dbReference>
<dbReference type="CDD" id="cd00093">
    <property type="entry name" value="HTH_XRE"/>
    <property type="match status" value="1"/>
</dbReference>
<dbReference type="RefSeq" id="WP_068664587.1">
    <property type="nucleotide sequence ID" value="NZ_LYPB01000066.1"/>
</dbReference>
<evidence type="ECO:0000256" key="3">
    <source>
        <dbReference type="ARBA" id="ARBA00023163"/>
    </source>
</evidence>
<dbReference type="GO" id="GO:0005829">
    <property type="term" value="C:cytosol"/>
    <property type="evidence" value="ECO:0007669"/>
    <property type="project" value="TreeGrafter"/>
</dbReference>
<dbReference type="InterPro" id="IPR001387">
    <property type="entry name" value="Cro/C1-type_HTH"/>
</dbReference>
<dbReference type="GO" id="GO:0003677">
    <property type="term" value="F:DNA binding"/>
    <property type="evidence" value="ECO:0007669"/>
    <property type="project" value="UniProtKB-KW"/>
</dbReference>
<evidence type="ECO:0000313" key="6">
    <source>
        <dbReference type="Proteomes" id="UP000078454"/>
    </source>
</evidence>
<feature type="domain" description="HTH cro/C1-type" evidence="4">
    <location>
        <begin position="12"/>
        <end position="69"/>
    </location>
</feature>
<dbReference type="Proteomes" id="UP000078454">
    <property type="component" value="Unassembled WGS sequence"/>
</dbReference>
<dbReference type="AlphaFoldDB" id="A0A198ABG7"/>
<dbReference type="Pfam" id="PF01381">
    <property type="entry name" value="HTH_3"/>
    <property type="match status" value="1"/>
</dbReference>
<dbReference type="STRING" id="1850517.A8708_08170"/>